<feature type="repeat" description="PPR" evidence="2">
    <location>
        <begin position="650"/>
        <end position="684"/>
    </location>
</feature>
<accession>A0A8T2SRD2</accession>
<dbReference type="Pfam" id="PF13812">
    <property type="entry name" value="PPR_3"/>
    <property type="match status" value="1"/>
</dbReference>
<dbReference type="GO" id="GO:0048731">
    <property type="term" value="P:system development"/>
    <property type="evidence" value="ECO:0007669"/>
    <property type="project" value="UniProtKB-ARBA"/>
</dbReference>
<dbReference type="AlphaFoldDB" id="A0A8T2SRD2"/>
<organism evidence="3 4">
    <name type="scientific">Ceratopteris richardii</name>
    <name type="common">Triangle waterfern</name>
    <dbReference type="NCBI Taxonomy" id="49495"/>
    <lineage>
        <taxon>Eukaryota</taxon>
        <taxon>Viridiplantae</taxon>
        <taxon>Streptophyta</taxon>
        <taxon>Embryophyta</taxon>
        <taxon>Tracheophyta</taxon>
        <taxon>Polypodiopsida</taxon>
        <taxon>Polypodiidae</taxon>
        <taxon>Polypodiales</taxon>
        <taxon>Pteridineae</taxon>
        <taxon>Pteridaceae</taxon>
        <taxon>Parkerioideae</taxon>
        <taxon>Ceratopteris</taxon>
    </lineage>
</organism>
<dbReference type="InterPro" id="IPR011990">
    <property type="entry name" value="TPR-like_helical_dom_sf"/>
</dbReference>
<protein>
    <recommendedName>
        <fullName evidence="5">Pentatricopeptide repeat-containing protein</fullName>
    </recommendedName>
</protein>
<feature type="repeat" description="PPR" evidence="2">
    <location>
        <begin position="319"/>
        <end position="353"/>
    </location>
</feature>
<comment type="caution">
    <text evidence="3">The sequence shown here is derived from an EMBL/GenBank/DDBJ whole genome shotgun (WGS) entry which is preliminary data.</text>
</comment>
<evidence type="ECO:0000256" key="1">
    <source>
        <dbReference type="ARBA" id="ARBA00022737"/>
    </source>
</evidence>
<sequence>MVQWYTVAAVHEPGAFFQSVHKPCAPQEISICMYLDLSSQPTWEKAMRMVATQDVKRLCNAGQLIYAVQSANSLTDQGIIISSNIFLCLLQLCIQQKDLAAGRQVYSLIIRNGLEKDTFLGCHLIRMFSSCGSLMDAEQTFLKLPVEDSCTWSAIILAHIKFAYAELALNLYSRMCGMKVEPCDYTYNAALQACSMVAAISQGNVIYSNIIEHGLESDIPLSTTLINMYAKCACLEDAKCVFDFIPKPGIVAWCSIISAHADWGEGHKALQLFAMLHETYIQPNLVMYISILKACSSIAHLKAGKLVHALIAESNCPLNLKAANILIDMYGKSGSIEDAKFIFDQLFERTVVTWSIMFLMNADHGLGQVTLQLFWQMQHEGVEYDCASFAGILKACSHIRVGKFMHVLLLEKGSNLDDLTGSILIEMYFRLHCPSGAHKVFGVLPKQHVQPWNAMIAGSFQRGCFKKAMFYFEAMQAQKVLPDNTTYANVITACSATDQVAEGKLLFAFIIEECHNLSDIVGNALISMYAKCGNLIDACRLFDRLLNHDAVAWTALIAGCVLHSHGYEALRIFCRMQFDNKASDNVTFSSVVKACTLISAIDQGMIIHAMITDSEWELNVQVGNSLIDMYSKCGSFHDALSIFKKLPEKNAITWNALITGLVYNNRYPLAFELFKVMQHEGPQPNDATFSSLLSACDRFGLVHDGCLLFKSLINNLGPKVDHYASLTELLSHAGLLINAHDLVSLSPFRPGIITWTSLLNNSKVYGDVDIGKQSFRSLITIRDMHVSE</sequence>
<reference evidence="3" key="1">
    <citation type="submission" date="2021-08" db="EMBL/GenBank/DDBJ databases">
        <title>WGS assembly of Ceratopteris richardii.</title>
        <authorList>
            <person name="Marchant D.B."/>
            <person name="Chen G."/>
            <person name="Jenkins J."/>
            <person name="Shu S."/>
            <person name="Leebens-Mack J."/>
            <person name="Grimwood J."/>
            <person name="Schmutz J."/>
            <person name="Soltis P."/>
            <person name="Soltis D."/>
            <person name="Chen Z.-H."/>
        </authorList>
    </citation>
    <scope>NUCLEOTIDE SEQUENCE</scope>
    <source>
        <strain evidence="3">Whitten #5841</strain>
        <tissue evidence="3">Leaf</tissue>
    </source>
</reference>
<feature type="repeat" description="PPR" evidence="2">
    <location>
        <begin position="619"/>
        <end position="649"/>
    </location>
</feature>
<dbReference type="Pfam" id="PF01535">
    <property type="entry name" value="PPR"/>
    <property type="match status" value="5"/>
</dbReference>
<dbReference type="NCBIfam" id="TIGR00756">
    <property type="entry name" value="PPR"/>
    <property type="match status" value="2"/>
</dbReference>
<dbReference type="FunFam" id="1.25.40.10:FF:000158">
    <property type="entry name" value="pentatricopeptide repeat-containing protein At2g33680"/>
    <property type="match status" value="1"/>
</dbReference>
<dbReference type="FunFam" id="1.25.40.10:FF:000381">
    <property type="entry name" value="Pentatricopeptide repeat-containing protein"/>
    <property type="match status" value="1"/>
</dbReference>
<gene>
    <name evidence="3" type="ORF">KP509_18G013900</name>
</gene>
<dbReference type="EMBL" id="CM035423">
    <property type="protein sequence ID" value="KAH7365208.1"/>
    <property type="molecule type" value="Genomic_DNA"/>
</dbReference>
<dbReference type="PANTHER" id="PTHR47926">
    <property type="entry name" value="PENTATRICOPEPTIDE REPEAT-CONTAINING PROTEIN"/>
    <property type="match status" value="1"/>
</dbReference>
<evidence type="ECO:0000256" key="2">
    <source>
        <dbReference type="PROSITE-ProRule" id="PRU00708"/>
    </source>
</evidence>
<proteinExistence type="predicted"/>
<evidence type="ECO:0008006" key="5">
    <source>
        <dbReference type="Google" id="ProtNLM"/>
    </source>
</evidence>
<name>A0A8T2SRD2_CERRI</name>
<keyword evidence="1" id="KW-0677">Repeat</keyword>
<evidence type="ECO:0000313" key="3">
    <source>
        <dbReference type="EMBL" id="KAH7365208.1"/>
    </source>
</evidence>
<dbReference type="GO" id="GO:0003723">
    <property type="term" value="F:RNA binding"/>
    <property type="evidence" value="ECO:0007669"/>
    <property type="project" value="InterPro"/>
</dbReference>
<dbReference type="InterPro" id="IPR002885">
    <property type="entry name" value="PPR_rpt"/>
</dbReference>
<dbReference type="Gene3D" id="1.25.40.10">
    <property type="entry name" value="Tetratricopeptide repeat domain"/>
    <property type="match status" value="6"/>
</dbReference>
<keyword evidence="4" id="KW-1185">Reference proteome</keyword>
<dbReference type="Pfam" id="PF13041">
    <property type="entry name" value="PPR_2"/>
    <property type="match status" value="1"/>
</dbReference>
<dbReference type="PROSITE" id="PS51375">
    <property type="entry name" value="PPR"/>
    <property type="match status" value="3"/>
</dbReference>
<dbReference type="GO" id="GO:0009451">
    <property type="term" value="P:RNA modification"/>
    <property type="evidence" value="ECO:0007669"/>
    <property type="project" value="InterPro"/>
</dbReference>
<dbReference type="OrthoDB" id="185373at2759"/>
<evidence type="ECO:0000313" key="4">
    <source>
        <dbReference type="Proteomes" id="UP000825935"/>
    </source>
</evidence>
<dbReference type="InterPro" id="IPR046960">
    <property type="entry name" value="PPR_At4g14850-like_plant"/>
</dbReference>
<dbReference type="Proteomes" id="UP000825935">
    <property type="component" value="Chromosome 18"/>
</dbReference>